<proteinExistence type="predicted"/>
<name>A0A7W8LKW6_9SPIR</name>
<reference evidence="1 2" key="1">
    <citation type="submission" date="2020-08" db="EMBL/GenBank/DDBJ databases">
        <title>Genomic Encyclopedia of Type Strains, Phase IV (KMG-IV): sequencing the most valuable type-strain genomes for metagenomic binning, comparative biology and taxonomic classification.</title>
        <authorList>
            <person name="Goeker M."/>
        </authorList>
    </citation>
    <scope>NUCLEOTIDE SEQUENCE [LARGE SCALE GENOMIC DNA]</scope>
    <source>
        <strain evidence="1 2">DSM 103462</strain>
    </source>
</reference>
<organism evidence="1 2">
    <name type="scientific">Treponema ruminis</name>
    <dbReference type="NCBI Taxonomy" id="744515"/>
    <lineage>
        <taxon>Bacteria</taxon>
        <taxon>Pseudomonadati</taxon>
        <taxon>Spirochaetota</taxon>
        <taxon>Spirochaetia</taxon>
        <taxon>Spirochaetales</taxon>
        <taxon>Treponemataceae</taxon>
        <taxon>Treponema</taxon>
    </lineage>
</organism>
<dbReference type="Pfam" id="PF12784">
    <property type="entry name" value="PDDEXK_2"/>
    <property type="match status" value="1"/>
</dbReference>
<dbReference type="NCBIfam" id="TIGR01784">
    <property type="entry name" value="T_den_put_tspse"/>
    <property type="match status" value="1"/>
</dbReference>
<dbReference type="EMBL" id="JACHFQ010000001">
    <property type="protein sequence ID" value="MBB5224806.1"/>
    <property type="molecule type" value="Genomic_DNA"/>
</dbReference>
<dbReference type="InterPro" id="IPR010106">
    <property type="entry name" value="RpnA"/>
</dbReference>
<sequence length="289" mass="33286">MTESIFYPKPVDELTFTDDGMFQEVLRNPEICAELVERLLHVRVNHIEYPELEKTIAPYYTTKGVRLDVYLKDTDKIIDVELQSYPQDALGKRTRYYQSMIDMDSLMKGQDYSELKDSYILFICKRDPFKDEQKNHYGLPCYTFKNTCSENPAVNLNDKSLKVIYNASAYNEEKDDKVRAFLHFIHTNEPGEDDFTNQLSSLVEQIKDNEKFRRDYAAMNLHDRDITRAAKREGLRQGLAQGASKAKIEATKKFWGNGVSQEIIAQSLDLPLEKVAEIINGKTSGVSPL</sequence>
<gene>
    <name evidence="1" type="ORF">HNP76_000146</name>
</gene>
<evidence type="ECO:0000313" key="1">
    <source>
        <dbReference type="EMBL" id="MBB5224806.1"/>
    </source>
</evidence>
<dbReference type="RefSeq" id="WP_184656459.1">
    <property type="nucleotide sequence ID" value="NZ_JACHFQ010000001.1"/>
</dbReference>
<dbReference type="AlphaFoldDB" id="A0A7W8LKW6"/>
<dbReference type="Proteomes" id="UP000518887">
    <property type="component" value="Unassembled WGS sequence"/>
</dbReference>
<protein>
    <submittedName>
        <fullName evidence="1">Putative transposase/invertase (TIGR01784 family)</fullName>
    </submittedName>
</protein>
<evidence type="ECO:0000313" key="2">
    <source>
        <dbReference type="Proteomes" id="UP000518887"/>
    </source>
</evidence>
<comment type="caution">
    <text evidence="1">The sequence shown here is derived from an EMBL/GenBank/DDBJ whole genome shotgun (WGS) entry which is preliminary data.</text>
</comment>
<keyword evidence="2" id="KW-1185">Reference proteome</keyword>
<accession>A0A7W8LKW6</accession>